<dbReference type="EMBL" id="LCUC01000040">
    <property type="protein sequence ID" value="KKY39071.1"/>
    <property type="molecule type" value="Genomic_DNA"/>
</dbReference>
<reference evidence="8 9" key="1">
    <citation type="submission" date="2015-05" db="EMBL/GenBank/DDBJ databases">
        <title>Distinctive expansion of gene families associated with plant cell wall degradation and secondary metabolism in the genomes of grapevine trunk pathogens.</title>
        <authorList>
            <person name="Lawrence D.P."/>
            <person name="Travadon R."/>
            <person name="Rolshausen P.E."/>
            <person name="Baumgartner K."/>
        </authorList>
    </citation>
    <scope>NUCLEOTIDE SEQUENCE [LARGE SCALE GENOMIC DNA]</scope>
    <source>
        <strain evidence="8">DA912</strain>
    </source>
</reference>
<dbReference type="Proteomes" id="UP000034680">
    <property type="component" value="Unassembled WGS sequence"/>
</dbReference>
<feature type="transmembrane region" description="Helical" evidence="7">
    <location>
        <begin position="142"/>
        <end position="165"/>
    </location>
</feature>
<feature type="transmembrane region" description="Helical" evidence="7">
    <location>
        <begin position="59"/>
        <end position="80"/>
    </location>
</feature>
<feature type="transmembrane region" description="Helical" evidence="7">
    <location>
        <begin position="101"/>
        <end position="122"/>
    </location>
</feature>
<evidence type="ECO:0000256" key="3">
    <source>
        <dbReference type="ARBA" id="ARBA00022692"/>
    </source>
</evidence>
<feature type="transmembrane region" description="Helical" evidence="7">
    <location>
        <begin position="214"/>
        <end position="234"/>
    </location>
</feature>
<dbReference type="InterPro" id="IPR023271">
    <property type="entry name" value="Aquaporin-like"/>
</dbReference>
<feature type="transmembrane region" description="Helical" evidence="7">
    <location>
        <begin position="21"/>
        <end position="39"/>
    </location>
</feature>
<dbReference type="InterPro" id="IPR034294">
    <property type="entry name" value="Aquaporin_transptr"/>
</dbReference>
<dbReference type="GO" id="GO:0005886">
    <property type="term" value="C:plasma membrane"/>
    <property type="evidence" value="ECO:0007669"/>
    <property type="project" value="TreeGrafter"/>
</dbReference>
<reference evidence="8 9" key="2">
    <citation type="submission" date="2015-05" db="EMBL/GenBank/DDBJ databases">
        <authorList>
            <person name="Morales-Cruz A."/>
            <person name="Amrine K.C."/>
            <person name="Cantu D."/>
        </authorList>
    </citation>
    <scope>NUCLEOTIDE SEQUENCE [LARGE SCALE GENOMIC DNA]</scope>
    <source>
        <strain evidence="8">DA912</strain>
    </source>
</reference>
<comment type="subcellular location">
    <subcellularLocation>
        <location evidence="1">Membrane</location>
        <topology evidence="1">Multi-pass membrane protein</topology>
    </subcellularLocation>
</comment>
<keyword evidence="4 7" id="KW-1133">Transmembrane helix</keyword>
<dbReference type="Gene3D" id="1.20.1080.10">
    <property type="entry name" value="Glycerol uptake facilitator protein"/>
    <property type="match status" value="1"/>
</dbReference>
<dbReference type="OrthoDB" id="3222at2759"/>
<comment type="similarity">
    <text evidence="2 6">Belongs to the MIP/aquaporin (TC 1.A.8) family.</text>
</comment>
<evidence type="ECO:0000256" key="5">
    <source>
        <dbReference type="ARBA" id="ARBA00023136"/>
    </source>
</evidence>
<evidence type="ECO:0000256" key="4">
    <source>
        <dbReference type="ARBA" id="ARBA00022989"/>
    </source>
</evidence>
<name>A0A0G2FYB8_9PEZI</name>
<sequence>MAPKNFVKHLRLHAVEISGEAVGTFLFLLMALSAAQVANSDTSHAGDDIHPGDINLTQLLYISLAFGFSLAVNVSIFARVSGGLFNPAVTLGMILVGKLTWIKGIFLTGGQILGGVVASAVVKGIFPGTYVVQTKLGHDATVAQGLLIETFLTMQLMLAIYFMAVEKHEGNALAALVIGFALFVAELPGIYYTGGSLNPARTFGPDLITLDFGAAHWIYWVGPFLGATLAAVFYKFIKFLQAEAAENSDDTERQPLLS</sequence>
<keyword evidence="5 7" id="KW-0472">Membrane</keyword>
<proteinExistence type="inferred from homology"/>
<evidence type="ECO:0000313" key="9">
    <source>
        <dbReference type="Proteomes" id="UP000034680"/>
    </source>
</evidence>
<keyword evidence="6" id="KW-0813">Transport</keyword>
<feature type="transmembrane region" description="Helical" evidence="7">
    <location>
        <begin position="172"/>
        <end position="194"/>
    </location>
</feature>
<dbReference type="GO" id="GO:0015250">
    <property type="term" value="F:water channel activity"/>
    <property type="evidence" value="ECO:0007669"/>
    <property type="project" value="TreeGrafter"/>
</dbReference>
<evidence type="ECO:0000256" key="6">
    <source>
        <dbReference type="RuleBase" id="RU000477"/>
    </source>
</evidence>
<keyword evidence="9" id="KW-1185">Reference proteome</keyword>
<gene>
    <name evidence="8" type="ORF">UCDDA912_g00978</name>
</gene>
<evidence type="ECO:0000256" key="7">
    <source>
        <dbReference type="SAM" id="Phobius"/>
    </source>
</evidence>
<dbReference type="AlphaFoldDB" id="A0A0G2FYB8"/>
<dbReference type="PANTHER" id="PTHR19139">
    <property type="entry name" value="AQUAPORIN TRANSPORTER"/>
    <property type="match status" value="1"/>
</dbReference>
<dbReference type="PANTHER" id="PTHR19139:SF199">
    <property type="entry name" value="MIP17260P"/>
    <property type="match status" value="1"/>
</dbReference>
<dbReference type="PRINTS" id="PR00783">
    <property type="entry name" value="MINTRINSICP"/>
</dbReference>
<accession>A0A0G2FYB8</accession>
<keyword evidence="3 6" id="KW-0812">Transmembrane</keyword>
<dbReference type="Pfam" id="PF00230">
    <property type="entry name" value="MIP"/>
    <property type="match status" value="1"/>
</dbReference>
<dbReference type="SUPFAM" id="SSF81338">
    <property type="entry name" value="Aquaporin-like"/>
    <property type="match status" value="1"/>
</dbReference>
<evidence type="ECO:0000313" key="8">
    <source>
        <dbReference type="EMBL" id="KKY39071.1"/>
    </source>
</evidence>
<dbReference type="STRING" id="1214573.A0A0G2FYB8"/>
<organism evidence="8 9">
    <name type="scientific">Diaporthe ampelina</name>
    <dbReference type="NCBI Taxonomy" id="1214573"/>
    <lineage>
        <taxon>Eukaryota</taxon>
        <taxon>Fungi</taxon>
        <taxon>Dikarya</taxon>
        <taxon>Ascomycota</taxon>
        <taxon>Pezizomycotina</taxon>
        <taxon>Sordariomycetes</taxon>
        <taxon>Sordariomycetidae</taxon>
        <taxon>Diaporthales</taxon>
        <taxon>Diaporthaceae</taxon>
        <taxon>Diaporthe</taxon>
    </lineage>
</organism>
<comment type="caution">
    <text evidence="8">The sequence shown here is derived from an EMBL/GenBank/DDBJ whole genome shotgun (WGS) entry which is preliminary data.</text>
</comment>
<evidence type="ECO:0000256" key="2">
    <source>
        <dbReference type="ARBA" id="ARBA00006175"/>
    </source>
</evidence>
<evidence type="ECO:0000256" key="1">
    <source>
        <dbReference type="ARBA" id="ARBA00004141"/>
    </source>
</evidence>
<dbReference type="InterPro" id="IPR000425">
    <property type="entry name" value="MIP"/>
</dbReference>
<protein>
    <submittedName>
        <fullName evidence="8">Putative major intrinsic protein</fullName>
    </submittedName>
</protein>